<sequence>MKRFSMLLAAGVVASVALLSACSSFSVQTPAQVAGKVCPLLQAEIGTLSQAGVFTGGAAVTLNEKIAPAVDAACAAGATVTVANVQSISSAVAPLLITVVKASGLSQSDQVTAVLAIGTIKGMIDVAFPPVMATAPAVSASDAVSTSAAAGPSDVMATFHAGDALAAQDLNRNFEALNRRLESLEDRLRPVELSDSFLMVPAVNHAAQPLAGAPLQ</sequence>
<comment type="caution">
    <text evidence="2">The sequence shown here is derived from an EMBL/GenBank/DDBJ whole genome shotgun (WGS) entry which is preliminary data.</text>
</comment>
<dbReference type="AlphaFoldDB" id="A0A6B2MN38"/>
<feature type="signal peptide" evidence="1">
    <location>
        <begin position="1"/>
        <end position="26"/>
    </location>
</feature>
<dbReference type="RefSeq" id="WP_163126397.1">
    <property type="nucleotide sequence ID" value="NZ_JAAEAM010000076.1"/>
</dbReference>
<accession>A0A6B2MN38</accession>
<feature type="chain" id="PRO_5025615387" description="Lipoprotein" evidence="1">
    <location>
        <begin position="27"/>
        <end position="216"/>
    </location>
</feature>
<evidence type="ECO:0000256" key="1">
    <source>
        <dbReference type="SAM" id="SignalP"/>
    </source>
</evidence>
<reference evidence="2" key="1">
    <citation type="submission" date="2019-11" db="EMBL/GenBank/DDBJ databases">
        <title>Burkholderia cenocepacia CF.</title>
        <authorList>
            <person name="Vianna E.F."/>
            <person name="Marques E.A."/>
            <person name="Albano R.M."/>
            <person name="Leao R.S."/>
        </authorList>
    </citation>
    <scope>NUCLEOTIDE SEQUENCE</scope>
    <source>
        <strain evidence="2">MS-2140</strain>
    </source>
</reference>
<evidence type="ECO:0008006" key="3">
    <source>
        <dbReference type="Google" id="ProtNLM"/>
    </source>
</evidence>
<evidence type="ECO:0000313" key="2">
    <source>
        <dbReference type="EMBL" id="NDV77328.1"/>
    </source>
</evidence>
<protein>
    <recommendedName>
        <fullName evidence="3">Lipoprotein</fullName>
    </recommendedName>
</protein>
<dbReference type="PROSITE" id="PS51257">
    <property type="entry name" value="PROKAR_LIPOPROTEIN"/>
    <property type="match status" value="1"/>
</dbReference>
<keyword evidence="1" id="KW-0732">Signal</keyword>
<name>A0A6B2MN38_9BURK</name>
<proteinExistence type="predicted"/>
<gene>
    <name evidence="2" type="ORF">GFJ35_35600</name>
</gene>
<organism evidence="2">
    <name type="scientific">Burkholderia cenocepacia</name>
    <dbReference type="NCBI Taxonomy" id="95486"/>
    <lineage>
        <taxon>Bacteria</taxon>
        <taxon>Pseudomonadati</taxon>
        <taxon>Pseudomonadota</taxon>
        <taxon>Betaproteobacteria</taxon>
        <taxon>Burkholderiales</taxon>
        <taxon>Burkholderiaceae</taxon>
        <taxon>Burkholderia</taxon>
        <taxon>Burkholderia cepacia complex</taxon>
    </lineage>
</organism>
<dbReference type="EMBL" id="JAAEAM010000076">
    <property type="protein sequence ID" value="NDV77328.1"/>
    <property type="molecule type" value="Genomic_DNA"/>
</dbReference>